<sequence>MAHSAYVENRLKSAEPRVSGLEESQFPILKVSETGSSVLASGIYFSTTPRQIGLIQQLSALQCHIVQLLNSAYRHATVIADKNIEVPT</sequence>
<dbReference type="Proteomes" id="UP000242791">
    <property type="component" value="Unassembled WGS sequence"/>
</dbReference>
<dbReference type="VEuPathDB" id="FungiDB:ACJ73_03664"/>
<proteinExistence type="predicted"/>
<reference evidence="1 2" key="1">
    <citation type="submission" date="2015-08" db="EMBL/GenBank/DDBJ databases">
        <title>Emmonsia species relationships and genome sequence.</title>
        <authorList>
            <person name="Cuomo C.A."/>
            <person name="Schwartz I.S."/>
            <person name="Kenyon C."/>
            <person name="De Hoog G.S."/>
            <person name="Govender N.P."/>
            <person name="Botha A."/>
            <person name="Moreno L."/>
            <person name="De Vries M."/>
            <person name="Munoz J.F."/>
            <person name="Stielow J.B."/>
        </authorList>
    </citation>
    <scope>NUCLEOTIDE SEQUENCE [LARGE SCALE GENOMIC DNA]</scope>
    <source>
        <strain evidence="1 2">EI222</strain>
    </source>
</reference>
<comment type="caution">
    <text evidence="1">The sequence shown here is derived from an EMBL/GenBank/DDBJ whole genome shotgun (WGS) entry which is preliminary data.</text>
</comment>
<name>A0A1J9Q864_9EURO</name>
<protein>
    <submittedName>
        <fullName evidence="1">Uncharacterized protein</fullName>
    </submittedName>
</protein>
<evidence type="ECO:0000313" key="1">
    <source>
        <dbReference type="EMBL" id="OJD24974.1"/>
    </source>
</evidence>
<keyword evidence="2" id="KW-1185">Reference proteome</keyword>
<gene>
    <name evidence="1" type="ORF">ACJ73_03664</name>
</gene>
<organism evidence="1 2">
    <name type="scientific">Blastomyces percursus</name>
    <dbReference type="NCBI Taxonomy" id="1658174"/>
    <lineage>
        <taxon>Eukaryota</taxon>
        <taxon>Fungi</taxon>
        <taxon>Dikarya</taxon>
        <taxon>Ascomycota</taxon>
        <taxon>Pezizomycotina</taxon>
        <taxon>Eurotiomycetes</taxon>
        <taxon>Eurotiomycetidae</taxon>
        <taxon>Onygenales</taxon>
        <taxon>Ajellomycetaceae</taxon>
        <taxon>Blastomyces</taxon>
    </lineage>
</organism>
<dbReference type="AlphaFoldDB" id="A0A1J9Q864"/>
<dbReference type="EMBL" id="LGTZ01000454">
    <property type="protein sequence ID" value="OJD24974.1"/>
    <property type="molecule type" value="Genomic_DNA"/>
</dbReference>
<accession>A0A1J9Q864</accession>
<evidence type="ECO:0000313" key="2">
    <source>
        <dbReference type="Proteomes" id="UP000242791"/>
    </source>
</evidence>